<protein>
    <submittedName>
        <fullName evidence="4">Uncharacterized protein</fullName>
    </submittedName>
</protein>
<dbReference type="InterPro" id="IPR036291">
    <property type="entry name" value="NAD(P)-bd_dom_sf"/>
</dbReference>
<dbReference type="Proteomes" id="UP000663846">
    <property type="component" value="Unassembled WGS sequence"/>
</dbReference>
<comment type="similarity">
    <text evidence="1 3">Belongs to the short-chain dehydrogenases/reductases (SDR) family.</text>
</comment>
<evidence type="ECO:0000256" key="3">
    <source>
        <dbReference type="RuleBase" id="RU000363"/>
    </source>
</evidence>
<proteinExistence type="inferred from homology"/>
<sequence>MTMPVVDLSSKLAIITGANSGIGFEAARALAELGAYVILACRNKSRAEEAKKLIIESTGNFRVEVEVLDCASFASVRAFLSRWQKKEPKQVDILINNAGGFNNTISFTDDGYEQTYQSNHLSHVLLTHGLLNSGCIASNGRIVSVSSLAYYNSDPLNNNNVGNSDILASFDNQVGARLSLGEMIQTYSRSKAAQVVWSMALQRRLSSIEGWKGITVHSCNPGFVKTDIWTQPSGFASLTDMASNLFKSAVQMTAISTAQGAVTPIWLATAAQPISPGMEGRFWDRMQWKWPTPWSLDVGLQDELWDLWCGETDAPLR</sequence>
<accession>A0A8H2WLC3</accession>
<dbReference type="GO" id="GO:0016491">
    <property type="term" value="F:oxidoreductase activity"/>
    <property type="evidence" value="ECO:0007669"/>
    <property type="project" value="UniProtKB-KW"/>
</dbReference>
<dbReference type="PRINTS" id="PR00080">
    <property type="entry name" value="SDRFAMILY"/>
</dbReference>
<keyword evidence="2" id="KW-0560">Oxidoreductase</keyword>
<dbReference type="Gene3D" id="3.40.50.720">
    <property type="entry name" value="NAD(P)-binding Rossmann-like Domain"/>
    <property type="match status" value="1"/>
</dbReference>
<comment type="caution">
    <text evidence="4">The sequence shown here is derived from an EMBL/GenBank/DDBJ whole genome shotgun (WGS) entry which is preliminary data.</text>
</comment>
<dbReference type="PRINTS" id="PR00081">
    <property type="entry name" value="GDHRDH"/>
</dbReference>
<evidence type="ECO:0000313" key="4">
    <source>
        <dbReference type="EMBL" id="CAE6393996.1"/>
    </source>
</evidence>
<evidence type="ECO:0000313" key="5">
    <source>
        <dbReference type="Proteomes" id="UP000663846"/>
    </source>
</evidence>
<reference evidence="4" key="1">
    <citation type="submission" date="2021-01" db="EMBL/GenBank/DDBJ databases">
        <authorList>
            <person name="Kaushik A."/>
        </authorList>
    </citation>
    <scope>NUCLEOTIDE SEQUENCE</scope>
    <source>
        <strain evidence="4">AG1-1C</strain>
    </source>
</reference>
<name>A0A8H2WLC3_9AGAM</name>
<dbReference type="PANTHER" id="PTHR24320:SF152">
    <property type="entry name" value="SHORT-CHAIN DEHYDROGENASE_REDUCTASE FAMILY PROTEIN"/>
    <property type="match status" value="1"/>
</dbReference>
<gene>
    <name evidence="4" type="ORF">RDB_LOCUS47406</name>
</gene>
<evidence type="ECO:0000256" key="2">
    <source>
        <dbReference type="ARBA" id="ARBA00023002"/>
    </source>
</evidence>
<dbReference type="SUPFAM" id="SSF51735">
    <property type="entry name" value="NAD(P)-binding Rossmann-fold domains"/>
    <property type="match status" value="1"/>
</dbReference>
<dbReference type="PANTHER" id="PTHR24320">
    <property type="entry name" value="RETINOL DEHYDROGENASE"/>
    <property type="match status" value="1"/>
</dbReference>
<dbReference type="InterPro" id="IPR002347">
    <property type="entry name" value="SDR_fam"/>
</dbReference>
<dbReference type="AlphaFoldDB" id="A0A8H2WLC3"/>
<evidence type="ECO:0000256" key="1">
    <source>
        <dbReference type="ARBA" id="ARBA00006484"/>
    </source>
</evidence>
<dbReference type="EMBL" id="CAJMWS010000297">
    <property type="protein sequence ID" value="CAE6393996.1"/>
    <property type="molecule type" value="Genomic_DNA"/>
</dbReference>
<organism evidence="4 5">
    <name type="scientific">Rhizoctonia solani</name>
    <dbReference type="NCBI Taxonomy" id="456999"/>
    <lineage>
        <taxon>Eukaryota</taxon>
        <taxon>Fungi</taxon>
        <taxon>Dikarya</taxon>
        <taxon>Basidiomycota</taxon>
        <taxon>Agaricomycotina</taxon>
        <taxon>Agaricomycetes</taxon>
        <taxon>Cantharellales</taxon>
        <taxon>Ceratobasidiaceae</taxon>
        <taxon>Rhizoctonia</taxon>
    </lineage>
</organism>
<dbReference type="Pfam" id="PF00106">
    <property type="entry name" value="adh_short"/>
    <property type="match status" value="1"/>
</dbReference>